<keyword evidence="2" id="KW-1133">Transmembrane helix</keyword>
<evidence type="ECO:0000256" key="2">
    <source>
        <dbReference type="SAM" id="Phobius"/>
    </source>
</evidence>
<feature type="region of interest" description="Disordered" evidence="1">
    <location>
        <begin position="27"/>
        <end position="59"/>
    </location>
</feature>
<proteinExistence type="predicted"/>
<keyword evidence="4" id="KW-1185">Reference proteome</keyword>
<keyword evidence="2" id="KW-0472">Membrane</keyword>
<dbReference type="Proteomes" id="UP000036403">
    <property type="component" value="Unassembled WGS sequence"/>
</dbReference>
<dbReference type="EMBL" id="LBMM01000491">
    <property type="protein sequence ID" value="KMQ98226.1"/>
    <property type="molecule type" value="Genomic_DNA"/>
</dbReference>
<keyword evidence="2" id="KW-0812">Transmembrane</keyword>
<accession>A0A0J7L6E5</accession>
<sequence>MNAFMVWSQMERRKICEAAFQRRSRAAAAAAPKTISKLQVSTQEEDLETRGDLEDKGEEETAEISVIIVAVAVAIGIIVAVTIAVAIDVVVIVDVIKQPDGTYIRGRFPDVAALGDTRR</sequence>
<evidence type="ECO:0000313" key="3">
    <source>
        <dbReference type="EMBL" id="KMQ98226.1"/>
    </source>
</evidence>
<feature type="transmembrane region" description="Helical" evidence="2">
    <location>
        <begin position="64"/>
        <end position="96"/>
    </location>
</feature>
<gene>
    <name evidence="3" type="ORF">RF55_1413</name>
</gene>
<evidence type="ECO:0000256" key="1">
    <source>
        <dbReference type="SAM" id="MobiDB-lite"/>
    </source>
</evidence>
<organism evidence="3 4">
    <name type="scientific">Lasius niger</name>
    <name type="common">Black garden ant</name>
    <dbReference type="NCBI Taxonomy" id="67767"/>
    <lineage>
        <taxon>Eukaryota</taxon>
        <taxon>Metazoa</taxon>
        <taxon>Ecdysozoa</taxon>
        <taxon>Arthropoda</taxon>
        <taxon>Hexapoda</taxon>
        <taxon>Insecta</taxon>
        <taxon>Pterygota</taxon>
        <taxon>Neoptera</taxon>
        <taxon>Endopterygota</taxon>
        <taxon>Hymenoptera</taxon>
        <taxon>Apocrita</taxon>
        <taxon>Aculeata</taxon>
        <taxon>Formicoidea</taxon>
        <taxon>Formicidae</taxon>
        <taxon>Formicinae</taxon>
        <taxon>Lasius</taxon>
        <taxon>Lasius</taxon>
    </lineage>
</organism>
<protein>
    <submittedName>
        <fullName evidence="3">Uncharacterized protein</fullName>
    </submittedName>
</protein>
<name>A0A0J7L6E5_LASNI</name>
<comment type="caution">
    <text evidence="3">The sequence shown here is derived from an EMBL/GenBank/DDBJ whole genome shotgun (WGS) entry which is preliminary data.</text>
</comment>
<evidence type="ECO:0000313" key="4">
    <source>
        <dbReference type="Proteomes" id="UP000036403"/>
    </source>
</evidence>
<reference evidence="3 4" key="1">
    <citation type="submission" date="2015-04" db="EMBL/GenBank/DDBJ databases">
        <title>Lasius niger genome sequencing.</title>
        <authorList>
            <person name="Konorov E.A."/>
            <person name="Nikitin M.A."/>
            <person name="Kirill M.V."/>
            <person name="Chang P."/>
        </authorList>
    </citation>
    <scope>NUCLEOTIDE SEQUENCE [LARGE SCALE GENOMIC DNA]</scope>
    <source>
        <tissue evidence="3">Whole</tissue>
    </source>
</reference>
<dbReference type="PaxDb" id="67767-A0A0J7L6E5"/>
<dbReference type="AlphaFoldDB" id="A0A0J7L6E5"/>